<feature type="non-terminal residue" evidence="2">
    <location>
        <position position="1"/>
    </location>
</feature>
<dbReference type="Proteomes" id="UP000095751">
    <property type="component" value="Unassembled WGS sequence"/>
</dbReference>
<keyword evidence="1" id="KW-0698">rRNA processing</keyword>
<dbReference type="PANTHER" id="PTHR13457:SF1">
    <property type="entry name" value="HEAT REPEAT-CONTAINING PROTEIN 1"/>
    <property type="match status" value="1"/>
</dbReference>
<dbReference type="GO" id="GO:0045943">
    <property type="term" value="P:positive regulation of transcription by RNA polymerase I"/>
    <property type="evidence" value="ECO:0007669"/>
    <property type="project" value="TreeGrafter"/>
</dbReference>
<dbReference type="GO" id="GO:0034455">
    <property type="term" value="C:t-UTP complex"/>
    <property type="evidence" value="ECO:0007669"/>
    <property type="project" value="TreeGrafter"/>
</dbReference>
<dbReference type="PANTHER" id="PTHR13457">
    <property type="entry name" value="BAP28"/>
    <property type="match status" value="1"/>
</dbReference>
<dbReference type="InterPro" id="IPR016024">
    <property type="entry name" value="ARM-type_fold"/>
</dbReference>
<evidence type="ECO:0000313" key="2">
    <source>
        <dbReference type="EMBL" id="OEU20700.1"/>
    </source>
</evidence>
<dbReference type="AlphaFoldDB" id="A0A1E7FRA6"/>
<comment type="function">
    <text evidence="1">Involved in nucleolar processing of pre-18S ribosomal RNA.</text>
</comment>
<dbReference type="SUPFAM" id="SSF48371">
    <property type="entry name" value="ARM repeat"/>
    <property type="match status" value="1"/>
</dbReference>
<reference evidence="2 3" key="1">
    <citation type="submission" date="2016-09" db="EMBL/GenBank/DDBJ databases">
        <title>Extensive genetic diversity and differential bi-allelic expression allows diatom success in the polar Southern Ocean.</title>
        <authorList>
            <consortium name="DOE Joint Genome Institute"/>
            <person name="Mock T."/>
            <person name="Otillar R.P."/>
            <person name="Strauss J."/>
            <person name="Dupont C."/>
            <person name="Frickenhaus S."/>
            <person name="Maumus F."/>
            <person name="Mcmullan M."/>
            <person name="Sanges R."/>
            <person name="Schmutz J."/>
            <person name="Toseland A."/>
            <person name="Valas R."/>
            <person name="Veluchamy A."/>
            <person name="Ward B.J."/>
            <person name="Allen A."/>
            <person name="Barry K."/>
            <person name="Falciatore A."/>
            <person name="Ferrante M."/>
            <person name="Fortunato A.E."/>
            <person name="Gloeckner G."/>
            <person name="Gruber A."/>
            <person name="Hipkin R."/>
            <person name="Janech M."/>
            <person name="Kroth P."/>
            <person name="Leese F."/>
            <person name="Lindquist E."/>
            <person name="Lyon B.R."/>
            <person name="Martin J."/>
            <person name="Mayer C."/>
            <person name="Parker M."/>
            <person name="Quesneville H."/>
            <person name="Raymond J."/>
            <person name="Uhlig C."/>
            <person name="Valentin K.U."/>
            <person name="Worden A.Z."/>
            <person name="Armbrust E.V."/>
            <person name="Bowler C."/>
            <person name="Green B."/>
            <person name="Moulton V."/>
            <person name="Van Oosterhout C."/>
            <person name="Grigoriev I."/>
        </authorList>
    </citation>
    <scope>NUCLEOTIDE SEQUENCE [LARGE SCALE GENOMIC DNA]</scope>
    <source>
        <strain evidence="2 3">CCMP1102</strain>
    </source>
</reference>
<dbReference type="Gene3D" id="1.25.10.10">
    <property type="entry name" value="Leucine-rich Repeat Variant"/>
    <property type="match status" value="1"/>
</dbReference>
<comment type="subcellular location">
    <subcellularLocation>
        <location evidence="1">Nucleus</location>
        <location evidence="1">Nucleolus</location>
    </subcellularLocation>
</comment>
<feature type="non-terminal residue" evidence="2">
    <location>
        <position position="102"/>
    </location>
</feature>
<organism evidence="2 3">
    <name type="scientific">Fragilariopsis cylindrus CCMP1102</name>
    <dbReference type="NCBI Taxonomy" id="635003"/>
    <lineage>
        <taxon>Eukaryota</taxon>
        <taxon>Sar</taxon>
        <taxon>Stramenopiles</taxon>
        <taxon>Ochrophyta</taxon>
        <taxon>Bacillariophyta</taxon>
        <taxon>Bacillariophyceae</taxon>
        <taxon>Bacillariophycidae</taxon>
        <taxon>Bacillariales</taxon>
        <taxon>Bacillariaceae</taxon>
        <taxon>Fragilariopsis</taxon>
    </lineage>
</organism>
<evidence type="ECO:0000256" key="1">
    <source>
        <dbReference type="RuleBase" id="RU367065"/>
    </source>
</evidence>
<evidence type="ECO:0000313" key="3">
    <source>
        <dbReference type="Proteomes" id="UP000095751"/>
    </source>
</evidence>
<proteinExistence type="inferred from homology"/>
<gene>
    <name evidence="2" type="ORF">FRACYDRAFT_155072</name>
</gene>
<dbReference type="GO" id="GO:0000462">
    <property type="term" value="P:maturation of SSU-rRNA from tricistronic rRNA transcript (SSU-rRNA, 5.8S rRNA, LSU-rRNA)"/>
    <property type="evidence" value="ECO:0007669"/>
    <property type="project" value="TreeGrafter"/>
</dbReference>
<dbReference type="GO" id="GO:0030515">
    <property type="term" value="F:snoRNA binding"/>
    <property type="evidence" value="ECO:0007669"/>
    <property type="project" value="TreeGrafter"/>
</dbReference>
<dbReference type="InParanoid" id="A0A1E7FRA6"/>
<dbReference type="GO" id="GO:0030686">
    <property type="term" value="C:90S preribosome"/>
    <property type="evidence" value="ECO:0007669"/>
    <property type="project" value="TreeGrafter"/>
</dbReference>
<sequence length="102" mass="11058">VVECIVALATAAGDEQLWKPLNHSVLQACSDENRSEVRKAGVSCLLSLINSIGEEYMVLIPECLPILSELLEDSDEEVAGIAQECISQSEELLGESLQDSLR</sequence>
<name>A0A1E7FRA6_9STRA</name>
<dbReference type="InterPro" id="IPR011989">
    <property type="entry name" value="ARM-like"/>
</dbReference>
<comment type="similarity">
    <text evidence="1">Belongs to the HEATR1/UTP10 family.</text>
</comment>
<dbReference type="KEGG" id="fcy:FRACYDRAFT_155072"/>
<protein>
    <recommendedName>
        <fullName evidence="1">HEAT repeat-containing protein 1</fullName>
    </recommendedName>
</protein>
<dbReference type="OrthoDB" id="31183at2759"/>
<dbReference type="InterPro" id="IPR040191">
    <property type="entry name" value="UTP10"/>
</dbReference>
<dbReference type="GO" id="GO:0032040">
    <property type="term" value="C:small-subunit processome"/>
    <property type="evidence" value="ECO:0007669"/>
    <property type="project" value="TreeGrafter"/>
</dbReference>
<keyword evidence="1" id="KW-0539">Nucleus</keyword>
<keyword evidence="1" id="KW-0687">Ribonucleoprotein</keyword>
<dbReference type="EMBL" id="KV784354">
    <property type="protein sequence ID" value="OEU20700.1"/>
    <property type="molecule type" value="Genomic_DNA"/>
</dbReference>
<accession>A0A1E7FRA6</accession>
<keyword evidence="1" id="KW-0690">Ribosome biogenesis</keyword>
<keyword evidence="3" id="KW-1185">Reference proteome</keyword>